<dbReference type="InterPro" id="IPR036909">
    <property type="entry name" value="Cyt_c-like_dom_sf"/>
</dbReference>
<evidence type="ECO:0000259" key="7">
    <source>
        <dbReference type="PROSITE" id="PS51007"/>
    </source>
</evidence>
<keyword evidence="6" id="KW-0812">Transmembrane</keyword>
<reference evidence="8 9" key="1">
    <citation type="journal article" date="2021" name="Front. Microbiol.">
        <title>Aerobic Denitrification and Heterotrophic Sulfur Oxidation in the Genus Halomonas Revealed by Six Novel Species Characterizations and Genome-Based Analysis.</title>
        <authorList>
            <person name="Wang L."/>
            <person name="Shao Z."/>
        </authorList>
    </citation>
    <scope>NUCLEOTIDE SEQUENCE [LARGE SCALE GENOMIC DNA]</scope>
    <source>
        <strain evidence="8 9">MCCC 1A13718</strain>
    </source>
</reference>
<feature type="transmembrane region" description="Helical" evidence="6">
    <location>
        <begin position="20"/>
        <end position="41"/>
    </location>
</feature>
<dbReference type="Proteomes" id="UP000671845">
    <property type="component" value="Chromosome"/>
</dbReference>
<keyword evidence="9" id="KW-1185">Reference proteome</keyword>
<keyword evidence="2 4" id="KW-0479">Metal-binding</keyword>
<feature type="domain" description="Cytochrome c" evidence="7">
    <location>
        <begin position="133"/>
        <end position="228"/>
    </location>
</feature>
<evidence type="ECO:0000313" key="8">
    <source>
        <dbReference type="EMBL" id="QTP60118.1"/>
    </source>
</evidence>
<keyword evidence="6" id="KW-1133">Transmembrane helix</keyword>
<keyword evidence="6" id="KW-0472">Membrane</keyword>
<evidence type="ECO:0000256" key="3">
    <source>
        <dbReference type="ARBA" id="ARBA00023004"/>
    </source>
</evidence>
<evidence type="ECO:0000313" key="9">
    <source>
        <dbReference type="Proteomes" id="UP000671845"/>
    </source>
</evidence>
<feature type="compositionally biased region" description="Basic and acidic residues" evidence="5">
    <location>
        <begin position="105"/>
        <end position="116"/>
    </location>
</feature>
<accession>A0ABX7WLW0</accession>
<evidence type="ECO:0000256" key="6">
    <source>
        <dbReference type="SAM" id="Phobius"/>
    </source>
</evidence>
<name>A0ABX7WLW0_9GAMM</name>
<feature type="region of interest" description="Disordered" evidence="5">
    <location>
        <begin position="66"/>
        <end position="129"/>
    </location>
</feature>
<evidence type="ECO:0000256" key="5">
    <source>
        <dbReference type="SAM" id="MobiDB-lite"/>
    </source>
</evidence>
<keyword evidence="3 4" id="KW-0408">Iron</keyword>
<dbReference type="SUPFAM" id="SSF46626">
    <property type="entry name" value="Cytochrome c"/>
    <property type="match status" value="1"/>
</dbReference>
<keyword evidence="1 4" id="KW-0349">Heme</keyword>
<organism evidence="8 9">
    <name type="scientific">Halomonas sulfidivorans</name>
    <dbReference type="NCBI Taxonomy" id="2733488"/>
    <lineage>
        <taxon>Bacteria</taxon>
        <taxon>Pseudomonadati</taxon>
        <taxon>Pseudomonadota</taxon>
        <taxon>Gammaproteobacteria</taxon>
        <taxon>Oceanospirillales</taxon>
        <taxon>Halomonadaceae</taxon>
        <taxon>Halomonas</taxon>
    </lineage>
</organism>
<proteinExistence type="predicted"/>
<dbReference type="InterPro" id="IPR009056">
    <property type="entry name" value="Cyt_c-like_dom"/>
</dbReference>
<dbReference type="RefSeq" id="WP_209473626.1">
    <property type="nucleotide sequence ID" value="NZ_CP053383.1"/>
</dbReference>
<evidence type="ECO:0000256" key="2">
    <source>
        <dbReference type="ARBA" id="ARBA00022723"/>
    </source>
</evidence>
<feature type="compositionally biased region" description="Acidic residues" evidence="5">
    <location>
        <begin position="70"/>
        <end position="104"/>
    </location>
</feature>
<dbReference type="Gene3D" id="1.10.760.10">
    <property type="entry name" value="Cytochrome c-like domain"/>
    <property type="match status" value="1"/>
</dbReference>
<sequence>MSYDNDGKRRQLLGHLSRRLAYTAPALMLAVGGGVALQAGAEWPLGRVGKVMAELSETAWLVSSAHAEAEAEAEAEGNAEDQAEAEAEGSAEAEAEGEAEAEAEGEAKGDMSDVQRPEGYSPAYSEDGENDAELLAQGEALYYETSLSTNGLSCASCHGSDGDDRGYAATFEQPFPHQVGMAENQFGMAQVHADEMVQICMVAPMAAEPLEWGSDKLTSLAAYMVEVQRRFTGEPHNL</sequence>
<gene>
    <name evidence="8" type="ORF">HNO53_16180</name>
</gene>
<dbReference type="EMBL" id="CP053383">
    <property type="protein sequence ID" value="QTP60118.1"/>
    <property type="molecule type" value="Genomic_DNA"/>
</dbReference>
<dbReference type="PROSITE" id="PS51007">
    <property type="entry name" value="CYTC"/>
    <property type="match status" value="1"/>
</dbReference>
<evidence type="ECO:0000256" key="1">
    <source>
        <dbReference type="ARBA" id="ARBA00022617"/>
    </source>
</evidence>
<protein>
    <recommendedName>
        <fullName evidence="7">Cytochrome c domain-containing protein</fullName>
    </recommendedName>
</protein>
<evidence type="ECO:0000256" key="4">
    <source>
        <dbReference type="PROSITE-ProRule" id="PRU00433"/>
    </source>
</evidence>